<dbReference type="GO" id="GO:0005524">
    <property type="term" value="F:ATP binding"/>
    <property type="evidence" value="ECO:0007669"/>
    <property type="project" value="UniProtKB-KW"/>
</dbReference>
<evidence type="ECO:0000313" key="5">
    <source>
        <dbReference type="Proteomes" id="UP000199306"/>
    </source>
</evidence>
<protein>
    <submittedName>
        <fullName evidence="4">Exodeoxyribonuclease-5</fullName>
    </submittedName>
</protein>
<reference evidence="4 5" key="1">
    <citation type="submission" date="2016-10" db="EMBL/GenBank/DDBJ databases">
        <authorList>
            <person name="de Groot N.N."/>
        </authorList>
    </citation>
    <scope>NUCLEOTIDE SEQUENCE [LARGE SCALE GENOMIC DNA]</scope>
    <source>
        <strain evidence="5">E92,LMG 26720,CCM 7988</strain>
    </source>
</reference>
<dbReference type="Pfam" id="PF13538">
    <property type="entry name" value="UvrD_C_2"/>
    <property type="match status" value="1"/>
</dbReference>
<keyword evidence="2" id="KW-0067">ATP-binding</keyword>
<dbReference type="Proteomes" id="UP000199306">
    <property type="component" value="Unassembled WGS sequence"/>
</dbReference>
<dbReference type="SUPFAM" id="SSF52540">
    <property type="entry name" value="P-loop containing nucleoside triphosphate hydrolases"/>
    <property type="match status" value="1"/>
</dbReference>
<evidence type="ECO:0000259" key="3">
    <source>
        <dbReference type="Pfam" id="PF13538"/>
    </source>
</evidence>
<evidence type="ECO:0000256" key="1">
    <source>
        <dbReference type="ARBA" id="ARBA00022741"/>
    </source>
</evidence>
<evidence type="ECO:0000256" key="2">
    <source>
        <dbReference type="ARBA" id="ARBA00022840"/>
    </source>
</evidence>
<evidence type="ECO:0000313" key="4">
    <source>
        <dbReference type="EMBL" id="SFP56478.1"/>
    </source>
</evidence>
<dbReference type="RefSeq" id="WP_092015115.1">
    <property type="nucleotide sequence ID" value="NZ_FOXH01000004.1"/>
</dbReference>
<dbReference type="STRING" id="1079859.SAMN04515674_10420"/>
<sequence>MSEQPTPSFLLRQKFPFEPTDSQVELFKKMDDFLLNDDDFGPICFLLKGYAGTGKTTVISSIIKVLPKFGYKSILLAPTGRAAKVMSNYSRKKAQTIHKKIYRQVANQYTGNLEFQRQNNYATNTIFIVDEASMISDDAEFGTAGLLTDLMEFAFTHPESGHTGNKIIFVGDTAQLPPVGKLMSPALERDYMEGQFHIACLEQELTEVMRQDSASGILFNATNLRSLLKVEKPAISFNTKGFRDFYKMTSEKLEDGLTYAYRKFTRENTIILTRSNKTAVQYNRYIRQRIFFQEDELSTGDLLMIVRNNYHWLDEDSPAGFLANGDFVEVMKLRGIEEMHGFRFATLSLRLLDYEEHPEIEAKVLLDTLYSNSPAMSKEDNKLLYESVVQDYAHITSKKERNEEIRKDPYLNALQIKFAYALTCHKSQGGQWNAVFIDQGYLTDEMINEDFIRWLYTAITRATHEVFLLNFHQDFFD</sequence>
<accession>A0A1I5RD45</accession>
<dbReference type="PANTHER" id="PTHR43788">
    <property type="entry name" value="DNA2/NAM7 HELICASE FAMILY MEMBER"/>
    <property type="match status" value="1"/>
</dbReference>
<dbReference type="PANTHER" id="PTHR43788:SF6">
    <property type="entry name" value="DNA HELICASE B"/>
    <property type="match status" value="1"/>
</dbReference>
<dbReference type="AlphaFoldDB" id="A0A1I5RD45"/>
<dbReference type="InterPro" id="IPR050534">
    <property type="entry name" value="Coronavir_polyprotein_1ab"/>
</dbReference>
<dbReference type="Pfam" id="PF13245">
    <property type="entry name" value="AAA_19"/>
    <property type="match status" value="1"/>
</dbReference>
<dbReference type="CDD" id="cd18809">
    <property type="entry name" value="SF1_C_RecD"/>
    <property type="match status" value="1"/>
</dbReference>
<keyword evidence="1" id="KW-0547">Nucleotide-binding</keyword>
<name>A0A1I5RD45_9BACT</name>
<dbReference type="CDD" id="cd17933">
    <property type="entry name" value="DEXSc_RecD-like"/>
    <property type="match status" value="1"/>
</dbReference>
<dbReference type="OrthoDB" id="9803432at2"/>
<dbReference type="InterPro" id="IPR027417">
    <property type="entry name" value="P-loop_NTPase"/>
</dbReference>
<feature type="domain" description="UvrD-like helicase C-terminal" evidence="3">
    <location>
        <begin position="418"/>
        <end position="468"/>
    </location>
</feature>
<dbReference type="Gene3D" id="3.40.50.300">
    <property type="entry name" value="P-loop containing nucleotide triphosphate hydrolases"/>
    <property type="match status" value="2"/>
</dbReference>
<dbReference type="EMBL" id="FOXH01000004">
    <property type="protein sequence ID" value="SFP56478.1"/>
    <property type="molecule type" value="Genomic_DNA"/>
</dbReference>
<proteinExistence type="predicted"/>
<organism evidence="4 5">
    <name type="scientific">Pseudarcicella hirudinis</name>
    <dbReference type="NCBI Taxonomy" id="1079859"/>
    <lineage>
        <taxon>Bacteria</taxon>
        <taxon>Pseudomonadati</taxon>
        <taxon>Bacteroidota</taxon>
        <taxon>Cytophagia</taxon>
        <taxon>Cytophagales</taxon>
        <taxon>Flectobacillaceae</taxon>
        <taxon>Pseudarcicella</taxon>
    </lineage>
</organism>
<dbReference type="InterPro" id="IPR027785">
    <property type="entry name" value="UvrD-like_helicase_C"/>
</dbReference>
<keyword evidence="5" id="KW-1185">Reference proteome</keyword>
<gene>
    <name evidence="4" type="ORF">SAMN04515674_10420</name>
</gene>
<dbReference type="GO" id="GO:0003678">
    <property type="term" value="F:DNA helicase activity"/>
    <property type="evidence" value="ECO:0007669"/>
    <property type="project" value="UniProtKB-ARBA"/>
</dbReference>